<name>A0ABP9BYP3_9FLAO</name>
<proteinExistence type="predicted"/>
<reference evidence="2" key="1">
    <citation type="journal article" date="2019" name="Int. J. Syst. Evol. Microbiol.">
        <title>The Global Catalogue of Microorganisms (GCM) 10K type strain sequencing project: providing services to taxonomists for standard genome sequencing and annotation.</title>
        <authorList>
            <consortium name="The Broad Institute Genomics Platform"/>
            <consortium name="The Broad Institute Genome Sequencing Center for Infectious Disease"/>
            <person name="Wu L."/>
            <person name="Ma J."/>
        </authorList>
    </citation>
    <scope>NUCLEOTIDE SEQUENCE [LARGE SCALE GENOMIC DNA]</scope>
    <source>
        <strain evidence="2">JCM 18325</strain>
    </source>
</reference>
<dbReference type="EMBL" id="BAABJW010000001">
    <property type="protein sequence ID" value="GAA4802474.1"/>
    <property type="molecule type" value="Genomic_DNA"/>
</dbReference>
<gene>
    <name evidence="1" type="ORF">GCM10023330_05720</name>
</gene>
<keyword evidence="2" id="KW-1185">Reference proteome</keyword>
<comment type="caution">
    <text evidence="1">The sequence shown here is derived from an EMBL/GenBank/DDBJ whole genome shotgun (WGS) entry which is preliminary data.</text>
</comment>
<evidence type="ECO:0000313" key="1">
    <source>
        <dbReference type="EMBL" id="GAA4802474.1"/>
    </source>
</evidence>
<accession>A0ABP9BYP3</accession>
<sequence length="65" mass="7726">MSIEDEPALLLYWTNRLNPYSIESKESEFKPKNFIKIGIVIPKIKIEMKINFNLLDFEVLELIKK</sequence>
<dbReference type="Proteomes" id="UP001501433">
    <property type="component" value="Unassembled WGS sequence"/>
</dbReference>
<evidence type="ECO:0000313" key="2">
    <source>
        <dbReference type="Proteomes" id="UP001501433"/>
    </source>
</evidence>
<organism evidence="1 2">
    <name type="scientific">Litoribaculum gwangyangense</name>
    <dbReference type="NCBI Taxonomy" id="1130722"/>
    <lineage>
        <taxon>Bacteria</taxon>
        <taxon>Pseudomonadati</taxon>
        <taxon>Bacteroidota</taxon>
        <taxon>Flavobacteriia</taxon>
        <taxon>Flavobacteriales</taxon>
        <taxon>Flavobacteriaceae</taxon>
        <taxon>Litoribaculum</taxon>
    </lineage>
</organism>
<protein>
    <submittedName>
        <fullName evidence="1">Uncharacterized protein</fullName>
    </submittedName>
</protein>